<comment type="caution">
    <text evidence="1">The sequence shown here is derived from an EMBL/GenBank/DDBJ whole genome shotgun (WGS) entry which is preliminary data.</text>
</comment>
<dbReference type="EMBL" id="JAMXFA010000009">
    <property type="protein sequence ID" value="MCT7977873.1"/>
    <property type="molecule type" value="Genomic_DNA"/>
</dbReference>
<evidence type="ECO:0000313" key="1">
    <source>
        <dbReference type="EMBL" id="MCT7977873.1"/>
    </source>
</evidence>
<proteinExistence type="predicted"/>
<protein>
    <submittedName>
        <fullName evidence="1">Uncharacterized protein</fullName>
    </submittedName>
</protein>
<gene>
    <name evidence="1" type="ORF">NG792_09160</name>
</gene>
<keyword evidence="2" id="KW-1185">Reference proteome</keyword>
<organism evidence="1 2">
    <name type="scientific">Laspinema olomoucense D3b</name>
    <dbReference type="NCBI Taxonomy" id="2953688"/>
    <lineage>
        <taxon>Bacteria</taxon>
        <taxon>Bacillati</taxon>
        <taxon>Cyanobacteriota</taxon>
        <taxon>Cyanophyceae</taxon>
        <taxon>Oscillatoriophycideae</taxon>
        <taxon>Oscillatoriales</taxon>
        <taxon>Laspinemataceae</taxon>
        <taxon>Laspinema</taxon>
        <taxon>Laspinema olomoucense</taxon>
    </lineage>
</organism>
<name>A0ABT2N5A8_9CYAN</name>
<dbReference type="Proteomes" id="UP001525961">
    <property type="component" value="Unassembled WGS sequence"/>
</dbReference>
<accession>A0ABT2N5A8</accession>
<evidence type="ECO:0000313" key="2">
    <source>
        <dbReference type="Proteomes" id="UP001525961"/>
    </source>
</evidence>
<sequence length="32" mass="3498">MKISLEFIPDVPEEAVWSSGDWQPMPGVAIAP</sequence>
<reference evidence="1 2" key="1">
    <citation type="journal article" date="2022" name="Front. Microbiol.">
        <title>High genomic differentiation and limited gene flow indicate recent cryptic speciation within the genus Laspinema (cyanobacteria).</title>
        <authorList>
            <person name="Stanojkovic A."/>
            <person name="Skoupy S."/>
            <person name="Skaloud P."/>
            <person name="Dvorak P."/>
        </authorList>
    </citation>
    <scope>NUCLEOTIDE SEQUENCE [LARGE SCALE GENOMIC DNA]</scope>
    <source>
        <strain evidence="1 2">D3b</strain>
    </source>
</reference>